<dbReference type="Pfam" id="PF13507">
    <property type="entry name" value="GATase_5"/>
    <property type="match status" value="1"/>
</dbReference>
<dbReference type="PATRIC" id="fig|121290.4.peg.2467"/>
<dbReference type="GO" id="GO:0005524">
    <property type="term" value="F:ATP binding"/>
    <property type="evidence" value="ECO:0007669"/>
    <property type="project" value="UniProtKB-KW"/>
</dbReference>
<dbReference type="PROSITE" id="PS51273">
    <property type="entry name" value="GATASE_TYPE_1"/>
    <property type="match status" value="1"/>
</dbReference>
<dbReference type="EC" id="6.3.5.3" evidence="8"/>
<dbReference type="EMBL" id="LMTR01000071">
    <property type="protein sequence ID" value="KWT66863.1"/>
    <property type="molecule type" value="Genomic_DNA"/>
</dbReference>
<keyword evidence="9" id="KW-0808">Transferase</keyword>
<dbReference type="CDD" id="cd01740">
    <property type="entry name" value="GATase1_FGAR_AT"/>
    <property type="match status" value="1"/>
</dbReference>
<gene>
    <name evidence="8" type="primary">purQ</name>
    <name evidence="9" type="ORF">APY04_2270</name>
</gene>
<comment type="pathway">
    <text evidence="8">Purine metabolism; IMP biosynthesis via de novo pathway; 5-amino-1-(5-phospho-D-ribosyl)imidazole from N(2)-formyl-N(1)-(5-phospho-D-ribosyl)glycinamide: step 1/2.</text>
</comment>
<dbReference type="PIRSF" id="PIRSF001586">
    <property type="entry name" value="FGAM_synth_I"/>
    <property type="match status" value="1"/>
</dbReference>
<protein>
    <recommendedName>
        <fullName evidence="8">Phosphoribosylformylglycinamidine synthase subunit PurQ</fullName>
        <shortName evidence="8">FGAM synthase</shortName>
        <ecNumber evidence="8">6.3.5.3</ecNumber>
    </recommendedName>
    <alternativeName>
        <fullName evidence="8">Formylglycinamide ribonucleotide amidotransferase subunit I</fullName>
        <shortName evidence="8">FGAR amidotransferase I</shortName>
        <shortName evidence="8">FGAR-AT I</shortName>
    </alternativeName>
    <alternativeName>
        <fullName evidence="8">Glutaminase PurQ</fullName>
        <ecNumber evidence="8">3.5.1.2</ecNumber>
    </alternativeName>
    <alternativeName>
        <fullName evidence="8">Phosphoribosylformylglycinamidine synthase subunit I</fullName>
    </alternativeName>
</protein>
<dbReference type="PANTHER" id="PTHR47552:SF1">
    <property type="entry name" value="PHOSPHORIBOSYLFORMYLGLYCINAMIDINE SYNTHASE SUBUNIT PURQ"/>
    <property type="match status" value="1"/>
</dbReference>
<comment type="function">
    <text evidence="8">Part of the phosphoribosylformylglycinamidine synthase complex involved in the purines biosynthetic pathway. Catalyzes the ATP-dependent conversion of formylglycinamide ribonucleotide (FGAR) and glutamine to yield formylglycinamidine ribonucleotide (FGAM) and glutamate. The FGAM synthase complex is composed of three subunits. PurQ produces an ammonia molecule by converting glutamine to glutamate. PurL transfers the ammonia molecule to FGAR to form FGAM in an ATP-dependent manner. PurS interacts with PurQ and PurL and is thought to assist in the transfer of the ammonia molecule from PurQ to PurL.</text>
</comment>
<evidence type="ECO:0000256" key="8">
    <source>
        <dbReference type="HAMAP-Rule" id="MF_00421"/>
    </source>
</evidence>
<dbReference type="EC" id="3.5.1.2" evidence="8"/>
<dbReference type="GO" id="GO:0005737">
    <property type="term" value="C:cytoplasm"/>
    <property type="evidence" value="ECO:0007669"/>
    <property type="project" value="UniProtKB-SubCell"/>
</dbReference>
<reference evidence="9 10" key="1">
    <citation type="submission" date="2015-10" db="EMBL/GenBank/DDBJ databases">
        <title>Transcriptomic analysis of a linuron degrading triple-species bacterial consortium.</title>
        <authorList>
            <person name="Albers P."/>
        </authorList>
    </citation>
    <scope>NUCLEOTIDE SEQUENCE [LARGE SCALE GENOMIC DNA]</scope>
    <source>
        <strain evidence="9 10">WDL6</strain>
    </source>
</reference>
<dbReference type="GO" id="GO:0004642">
    <property type="term" value="F:phosphoribosylformylglycinamidine synthase activity"/>
    <property type="evidence" value="ECO:0007669"/>
    <property type="project" value="UniProtKB-UniRule"/>
</dbReference>
<dbReference type="RefSeq" id="WP_083509705.1">
    <property type="nucleotide sequence ID" value="NZ_JAEFBX010000003.1"/>
</dbReference>
<dbReference type="InterPro" id="IPR010075">
    <property type="entry name" value="PRibForGlyAmidine_synth_PurQ"/>
</dbReference>
<keyword evidence="7 8" id="KW-0315">Glutamine amidotransferase</keyword>
<evidence type="ECO:0000313" key="9">
    <source>
        <dbReference type="EMBL" id="KWT66863.1"/>
    </source>
</evidence>
<dbReference type="GO" id="GO:0016740">
    <property type="term" value="F:transferase activity"/>
    <property type="evidence" value="ECO:0007669"/>
    <property type="project" value="UniProtKB-KW"/>
</dbReference>
<dbReference type="STRING" id="121290.APY04_2270"/>
<feature type="active site" description="Nucleophile" evidence="8">
    <location>
        <position position="87"/>
    </location>
</feature>
<dbReference type="InterPro" id="IPR029062">
    <property type="entry name" value="Class_I_gatase-like"/>
</dbReference>
<name>A0A109BDN9_HYPSL</name>
<dbReference type="NCBIfam" id="NF002957">
    <property type="entry name" value="PRK03619.1"/>
    <property type="match status" value="1"/>
</dbReference>
<keyword evidence="5 8" id="KW-0378">Hydrolase</keyword>
<organism evidence="9 10">
    <name type="scientific">Hyphomicrobium sulfonivorans</name>
    <dbReference type="NCBI Taxonomy" id="121290"/>
    <lineage>
        <taxon>Bacteria</taxon>
        <taxon>Pseudomonadati</taxon>
        <taxon>Pseudomonadota</taxon>
        <taxon>Alphaproteobacteria</taxon>
        <taxon>Hyphomicrobiales</taxon>
        <taxon>Hyphomicrobiaceae</taxon>
        <taxon>Hyphomicrobium</taxon>
    </lineage>
</organism>
<dbReference type="PANTHER" id="PTHR47552">
    <property type="entry name" value="PHOSPHORIBOSYLFORMYLGLYCINAMIDINE SYNTHASE SUBUNIT PURQ"/>
    <property type="match status" value="1"/>
</dbReference>
<comment type="subunit">
    <text evidence="8">Part of the FGAM synthase complex composed of 1 PurL, 1 PurQ and 2 PurS subunits.</text>
</comment>
<dbReference type="AlphaFoldDB" id="A0A109BDN9"/>
<keyword evidence="6 8" id="KW-0067">ATP-binding</keyword>
<dbReference type="Proteomes" id="UP000059074">
    <property type="component" value="Unassembled WGS sequence"/>
</dbReference>
<dbReference type="SUPFAM" id="SSF52317">
    <property type="entry name" value="Class I glutamine amidotransferase-like"/>
    <property type="match status" value="1"/>
</dbReference>
<comment type="caution">
    <text evidence="9">The sequence shown here is derived from an EMBL/GenBank/DDBJ whole genome shotgun (WGS) entry which is preliminary data.</text>
</comment>
<feature type="active site" evidence="8">
    <location>
        <position position="204"/>
    </location>
</feature>
<keyword evidence="4 8" id="KW-0658">Purine biosynthesis</keyword>
<keyword evidence="2 8" id="KW-0436">Ligase</keyword>
<sequence>MLRASVIVFPGSNCDRDVKVALEKITGFPVNMVWHGDASVPASDLIVLPGGFSYGDYLRCGAMAAHSPIMRDVIAKAKAGTPVLGICNGFQVLCESGLLPGVLMRNASLKFICRDVTLRVDNDSSFFTRCYRKGEIVRMPVAHAEGNYFADADTLDRLEGEGRVVFRYCDENGEANEAGNPNGAQRNIAGICDASGRVVGLMPHPERLFERALGGTGGRRMFESALLAAVEPMV</sequence>
<dbReference type="GO" id="GO:0004359">
    <property type="term" value="F:glutaminase activity"/>
    <property type="evidence" value="ECO:0007669"/>
    <property type="project" value="UniProtKB-EC"/>
</dbReference>
<evidence type="ECO:0000256" key="6">
    <source>
        <dbReference type="ARBA" id="ARBA00022840"/>
    </source>
</evidence>
<dbReference type="SMART" id="SM01211">
    <property type="entry name" value="GATase_5"/>
    <property type="match status" value="1"/>
</dbReference>
<accession>A0A109BDN9</accession>
<dbReference type="GO" id="GO:0006189">
    <property type="term" value="P:'de novo' IMP biosynthetic process"/>
    <property type="evidence" value="ECO:0007669"/>
    <property type="project" value="UniProtKB-UniRule"/>
</dbReference>
<dbReference type="UniPathway" id="UPA00074">
    <property type="reaction ID" value="UER00128"/>
</dbReference>
<comment type="subcellular location">
    <subcellularLocation>
        <location evidence="8">Cytoplasm</location>
    </subcellularLocation>
</comment>
<dbReference type="NCBIfam" id="TIGR01737">
    <property type="entry name" value="FGAM_synth_I"/>
    <property type="match status" value="1"/>
</dbReference>
<dbReference type="Gene3D" id="3.40.50.880">
    <property type="match status" value="1"/>
</dbReference>
<evidence type="ECO:0000256" key="7">
    <source>
        <dbReference type="ARBA" id="ARBA00022962"/>
    </source>
</evidence>
<keyword evidence="10" id="KW-1185">Reference proteome</keyword>
<evidence type="ECO:0000313" key="10">
    <source>
        <dbReference type="Proteomes" id="UP000059074"/>
    </source>
</evidence>
<keyword evidence="3 8" id="KW-0547">Nucleotide-binding</keyword>
<dbReference type="OrthoDB" id="9804441at2"/>
<dbReference type="HAMAP" id="MF_00421">
    <property type="entry name" value="PurQ"/>
    <property type="match status" value="1"/>
</dbReference>
<evidence type="ECO:0000256" key="3">
    <source>
        <dbReference type="ARBA" id="ARBA00022741"/>
    </source>
</evidence>
<evidence type="ECO:0000256" key="5">
    <source>
        <dbReference type="ARBA" id="ARBA00022801"/>
    </source>
</evidence>
<comment type="catalytic activity">
    <reaction evidence="8">
        <text>L-glutamine + H2O = L-glutamate + NH4(+)</text>
        <dbReference type="Rhea" id="RHEA:15889"/>
        <dbReference type="ChEBI" id="CHEBI:15377"/>
        <dbReference type="ChEBI" id="CHEBI:28938"/>
        <dbReference type="ChEBI" id="CHEBI:29985"/>
        <dbReference type="ChEBI" id="CHEBI:58359"/>
        <dbReference type="EC" id="3.5.1.2"/>
    </reaction>
</comment>
<evidence type="ECO:0000256" key="1">
    <source>
        <dbReference type="ARBA" id="ARBA00022490"/>
    </source>
</evidence>
<comment type="catalytic activity">
    <reaction evidence="8">
        <text>N(2)-formyl-N(1)-(5-phospho-beta-D-ribosyl)glycinamide + L-glutamine + ATP + H2O = 2-formamido-N(1)-(5-O-phospho-beta-D-ribosyl)acetamidine + L-glutamate + ADP + phosphate + H(+)</text>
        <dbReference type="Rhea" id="RHEA:17129"/>
        <dbReference type="ChEBI" id="CHEBI:15377"/>
        <dbReference type="ChEBI" id="CHEBI:15378"/>
        <dbReference type="ChEBI" id="CHEBI:29985"/>
        <dbReference type="ChEBI" id="CHEBI:30616"/>
        <dbReference type="ChEBI" id="CHEBI:43474"/>
        <dbReference type="ChEBI" id="CHEBI:58359"/>
        <dbReference type="ChEBI" id="CHEBI:147286"/>
        <dbReference type="ChEBI" id="CHEBI:147287"/>
        <dbReference type="ChEBI" id="CHEBI:456216"/>
        <dbReference type="EC" id="6.3.5.3"/>
    </reaction>
</comment>
<keyword evidence="1 8" id="KW-0963">Cytoplasm</keyword>
<evidence type="ECO:0000256" key="4">
    <source>
        <dbReference type="ARBA" id="ARBA00022755"/>
    </source>
</evidence>
<evidence type="ECO:0000256" key="2">
    <source>
        <dbReference type="ARBA" id="ARBA00022598"/>
    </source>
</evidence>
<proteinExistence type="inferred from homology"/>
<feature type="active site" evidence="8">
    <location>
        <position position="206"/>
    </location>
</feature>